<feature type="compositionally biased region" description="Basic and acidic residues" evidence="2">
    <location>
        <begin position="427"/>
        <end position="445"/>
    </location>
</feature>
<dbReference type="AlphaFoldDB" id="A0AAV5AHV6"/>
<dbReference type="InterPro" id="IPR009730">
    <property type="entry name" value="MFAP1_C"/>
</dbReference>
<reference evidence="4" key="1">
    <citation type="submission" date="2021-10" db="EMBL/GenBank/DDBJ databases">
        <title>De novo Genome Assembly of Clathrus columnatus (Basidiomycota, Fungi) Using Illumina and Nanopore Sequence Data.</title>
        <authorList>
            <person name="Ogiso-Tanaka E."/>
            <person name="Itagaki H."/>
            <person name="Hosoya T."/>
            <person name="Hosaka K."/>
        </authorList>
    </citation>
    <scope>NUCLEOTIDE SEQUENCE</scope>
    <source>
        <strain evidence="4">MO-923</strain>
    </source>
</reference>
<evidence type="ECO:0000256" key="2">
    <source>
        <dbReference type="SAM" id="MobiDB-lite"/>
    </source>
</evidence>
<gene>
    <name evidence="4" type="ORF">Clacol_008222</name>
</gene>
<protein>
    <recommendedName>
        <fullName evidence="3">Micro-fibrillar-associated protein 1 C-terminal domain-containing protein</fullName>
    </recommendedName>
</protein>
<evidence type="ECO:0000256" key="1">
    <source>
        <dbReference type="SAM" id="Coils"/>
    </source>
</evidence>
<feature type="coiled-coil region" evidence="1">
    <location>
        <begin position="215"/>
        <end position="242"/>
    </location>
</feature>
<keyword evidence="1" id="KW-0175">Coiled coil</keyword>
<name>A0AAV5AHV6_9AGAM</name>
<comment type="caution">
    <text evidence="4">The sequence shown here is derived from an EMBL/GenBank/DDBJ whole genome shotgun (WGS) entry which is preliminary data.</text>
</comment>
<dbReference type="PANTHER" id="PTHR15327">
    <property type="entry name" value="MICROFIBRIL-ASSOCIATED PROTEIN"/>
    <property type="match status" value="1"/>
</dbReference>
<accession>A0AAV5AHV6</accession>
<feature type="compositionally biased region" description="Basic and acidic residues" evidence="2">
    <location>
        <begin position="392"/>
        <end position="405"/>
    </location>
</feature>
<dbReference type="Pfam" id="PF06991">
    <property type="entry name" value="MFAP1"/>
    <property type="match status" value="1"/>
</dbReference>
<feature type="compositionally biased region" description="Basic residues" evidence="2">
    <location>
        <begin position="13"/>
        <end position="25"/>
    </location>
</feature>
<feature type="region of interest" description="Disordered" evidence="2">
    <location>
        <begin position="387"/>
        <end position="445"/>
    </location>
</feature>
<feature type="region of interest" description="Disordered" evidence="2">
    <location>
        <begin position="90"/>
        <end position="127"/>
    </location>
</feature>
<organism evidence="4 5">
    <name type="scientific">Clathrus columnatus</name>
    <dbReference type="NCBI Taxonomy" id="1419009"/>
    <lineage>
        <taxon>Eukaryota</taxon>
        <taxon>Fungi</taxon>
        <taxon>Dikarya</taxon>
        <taxon>Basidiomycota</taxon>
        <taxon>Agaricomycotina</taxon>
        <taxon>Agaricomycetes</taxon>
        <taxon>Phallomycetidae</taxon>
        <taxon>Phallales</taxon>
        <taxon>Clathraceae</taxon>
        <taxon>Clathrus</taxon>
    </lineage>
</organism>
<feature type="compositionally biased region" description="Polar residues" evidence="2">
    <location>
        <begin position="411"/>
        <end position="421"/>
    </location>
</feature>
<feature type="domain" description="Micro-fibrillar-associated protein 1 C-terminal" evidence="3">
    <location>
        <begin position="126"/>
        <end position="331"/>
    </location>
</feature>
<evidence type="ECO:0000313" key="5">
    <source>
        <dbReference type="Proteomes" id="UP001050691"/>
    </source>
</evidence>
<keyword evidence="5" id="KW-1185">Reference proteome</keyword>
<feature type="compositionally biased region" description="Basic and acidic residues" evidence="2">
    <location>
        <begin position="1"/>
        <end position="12"/>
    </location>
</feature>
<feature type="compositionally biased region" description="Basic and acidic residues" evidence="2">
    <location>
        <begin position="249"/>
        <end position="266"/>
    </location>
</feature>
<feature type="region of interest" description="Disordered" evidence="2">
    <location>
        <begin position="249"/>
        <end position="268"/>
    </location>
</feature>
<dbReference type="InterPro" id="IPR033194">
    <property type="entry name" value="MFAP1"/>
</dbReference>
<feature type="compositionally biased region" description="Acidic residues" evidence="2">
    <location>
        <begin position="106"/>
        <end position="125"/>
    </location>
</feature>
<evidence type="ECO:0000259" key="3">
    <source>
        <dbReference type="Pfam" id="PF06991"/>
    </source>
</evidence>
<feature type="compositionally biased region" description="Basic and acidic residues" evidence="2">
    <location>
        <begin position="160"/>
        <end position="197"/>
    </location>
</feature>
<evidence type="ECO:0000313" key="4">
    <source>
        <dbReference type="EMBL" id="GJJ13965.1"/>
    </source>
</evidence>
<dbReference type="Proteomes" id="UP001050691">
    <property type="component" value="Unassembled WGS sequence"/>
</dbReference>
<feature type="region of interest" description="Disordered" evidence="2">
    <location>
        <begin position="1"/>
        <end position="29"/>
    </location>
</feature>
<proteinExistence type="predicted"/>
<dbReference type="EMBL" id="BPWL01000009">
    <property type="protein sequence ID" value="GJJ13965.1"/>
    <property type="molecule type" value="Genomic_DNA"/>
</dbReference>
<sequence length="445" mass="51282">MSTTTRKKDAPRHARPVGRYWKGRAPKGVDEIQDDLDSEVDEAEPIGTEDVLLQDDFQLNVDDRQSNPAIIHKVINIALKDVNISQEGKDIHDLERSVIEGSSSDETTEEVDEDEDESSDEDEFTEETKPIIAFRPVFVPKRGRVTLAANAAELDLEEVRRRREKEAETRRKQSHDLVGESIKRELVEKETEEHVPDVDDTDDLDPTAEFEDWRLRELSRIKRDKEEQFRREEEKAEIERRRALPEETRLKEDLERAQKSRDEKPKGNQKFLQKYWHKGAFHQDYEILKRHDYTEATSSTVDVTLLPKIMQVRDFGKRSRTKYTHLLDQDTTVGSGGFGGVGPTQPSTGQGCFSCGGPHLKKDCPQLGLLGSNPAGANKAAFESATFNTENIKGRDDSHGEMERNRHNRRSTSPWRTTNSARTRRRDRSENHPRERDYIKKQRVD</sequence>
<feature type="region of interest" description="Disordered" evidence="2">
    <location>
        <begin position="160"/>
        <end position="206"/>
    </location>
</feature>